<evidence type="ECO:0000313" key="2">
    <source>
        <dbReference type="EMBL" id="OWZ12806.1"/>
    </source>
</evidence>
<dbReference type="OrthoDB" id="10298743at2759"/>
<keyword evidence="3" id="KW-1185">Reference proteome</keyword>
<evidence type="ECO:0008006" key="4">
    <source>
        <dbReference type="Google" id="ProtNLM"/>
    </source>
</evidence>
<dbReference type="Proteomes" id="UP000198211">
    <property type="component" value="Unassembled WGS sequence"/>
</dbReference>
<accession>A0A225W526</accession>
<reference evidence="3" key="1">
    <citation type="submission" date="2017-03" db="EMBL/GenBank/DDBJ databases">
        <title>Phytopthora megakarya and P. palmivora, two closely related causual agents of cacao black pod achieved similar genome size and gene model numbers by different mechanisms.</title>
        <authorList>
            <person name="Ali S."/>
            <person name="Shao J."/>
            <person name="Larry D.J."/>
            <person name="Kronmiller B."/>
            <person name="Shen D."/>
            <person name="Strem M.D."/>
            <person name="Melnick R.L."/>
            <person name="Guiltinan M.J."/>
            <person name="Tyler B.M."/>
            <person name="Meinhardt L.W."/>
            <person name="Bailey B.A."/>
        </authorList>
    </citation>
    <scope>NUCLEOTIDE SEQUENCE [LARGE SCALE GENOMIC DNA]</scope>
    <source>
        <strain evidence="3">zdho120</strain>
    </source>
</reference>
<sequence length="220" mass="24454">MQIEGMPVTGWIVDATTRACQCRFHFKYNVCPHVIEATKVVGLPCPGMPDPVRRFVSRARRARQKTNRPPSTSQPTNHQDQPSRAENTLTARSADTNSSGVENQPTTDIITTLDRAQLPTLTYGSTAMLDDVSIPAFIRCPEVPVLRVLEYDQVLDPPVPVLTHSDPVLIRTTLRDKVHNATSGLNAIPTNMTGPVLVAEHHAMETTDRESCPHTKRRRF</sequence>
<gene>
    <name evidence="2" type="ORF">PHMEG_00013975</name>
</gene>
<organism evidence="2 3">
    <name type="scientific">Phytophthora megakarya</name>
    <dbReference type="NCBI Taxonomy" id="4795"/>
    <lineage>
        <taxon>Eukaryota</taxon>
        <taxon>Sar</taxon>
        <taxon>Stramenopiles</taxon>
        <taxon>Oomycota</taxon>
        <taxon>Peronosporomycetes</taxon>
        <taxon>Peronosporales</taxon>
        <taxon>Peronosporaceae</taxon>
        <taxon>Phytophthora</taxon>
    </lineage>
</organism>
<evidence type="ECO:0000256" key="1">
    <source>
        <dbReference type="SAM" id="MobiDB-lite"/>
    </source>
</evidence>
<dbReference type="EMBL" id="NBNE01001747">
    <property type="protein sequence ID" value="OWZ12806.1"/>
    <property type="molecule type" value="Genomic_DNA"/>
</dbReference>
<name>A0A225W526_9STRA</name>
<proteinExistence type="predicted"/>
<comment type="caution">
    <text evidence="2">The sequence shown here is derived from an EMBL/GenBank/DDBJ whole genome shotgun (WGS) entry which is preliminary data.</text>
</comment>
<feature type="region of interest" description="Disordered" evidence="1">
    <location>
        <begin position="59"/>
        <end position="87"/>
    </location>
</feature>
<dbReference type="AlphaFoldDB" id="A0A225W526"/>
<feature type="compositionally biased region" description="Polar residues" evidence="1">
    <location>
        <begin position="67"/>
        <end position="87"/>
    </location>
</feature>
<evidence type="ECO:0000313" key="3">
    <source>
        <dbReference type="Proteomes" id="UP000198211"/>
    </source>
</evidence>
<protein>
    <recommendedName>
        <fullName evidence="4">SWIM-type domain-containing protein</fullName>
    </recommendedName>
</protein>